<dbReference type="GO" id="GO:0008422">
    <property type="term" value="F:beta-glucosidase activity"/>
    <property type="evidence" value="ECO:0007669"/>
    <property type="project" value="UniProtKB-ARBA"/>
</dbReference>
<dbReference type="InterPro" id="IPR026891">
    <property type="entry name" value="Fn3-like"/>
</dbReference>
<feature type="domain" description="Fibronectin type III-like" evidence="7">
    <location>
        <begin position="572"/>
        <end position="642"/>
    </location>
</feature>
<name>A0A1H3TDK8_9MICO</name>
<dbReference type="EMBL" id="FNPZ01000005">
    <property type="protein sequence ID" value="SDZ48037.1"/>
    <property type="molecule type" value="Genomic_DNA"/>
</dbReference>
<dbReference type="Pfam" id="PF01915">
    <property type="entry name" value="Glyco_hydro_3_C"/>
    <property type="match status" value="1"/>
</dbReference>
<dbReference type="Pfam" id="PF14310">
    <property type="entry name" value="Fn3-like"/>
    <property type="match status" value="1"/>
</dbReference>
<dbReference type="PROSITE" id="PS00775">
    <property type="entry name" value="GLYCOSYL_HYDROL_F3"/>
    <property type="match status" value="1"/>
</dbReference>
<evidence type="ECO:0000256" key="3">
    <source>
        <dbReference type="ARBA" id="ARBA00023277"/>
    </source>
</evidence>
<keyword evidence="3" id="KW-0119">Carbohydrate metabolism</keyword>
<evidence type="ECO:0000313" key="8">
    <source>
        <dbReference type="EMBL" id="SDZ48037.1"/>
    </source>
</evidence>
<evidence type="ECO:0000259" key="7">
    <source>
        <dbReference type="SMART" id="SM01217"/>
    </source>
</evidence>
<dbReference type="Gene3D" id="3.40.50.1700">
    <property type="entry name" value="Glycoside hydrolase family 3 C-terminal domain"/>
    <property type="match status" value="2"/>
</dbReference>
<dbReference type="AlphaFoldDB" id="A0A1H3TDK8"/>
<sequence>MTTTPSLTLAEKASLGSGADFWSTKALRGIPSVYLTDGPHGVRKQGDAVDHLGVSMSVPATCFPPAAGLSQCWNSDLVRQVGAALGREARALGVHVLLGPGINIKRHPLGGRNFEYFSEDPILTGVLGSAWVDGIQSEGVGASLKHFAANNQESDRHRISSDIDPRTLREVYLRAFQRVVEVSKPWTVMCSYNRVNNIPASESAFLLTRVLRDDWKFDGVVVSDWGAVSDRVAAARAGLDLEMPAAEGSDDKLLDAAMDGSLSSAVLDRIAERVTALARKARLNVGRENAVDFDANHALARDAATQSIVLLRNNNGLLPLTPGQSIAVIGEAARTPRFQGGGSSFVNAKRVDSPLDEIRRIGGIDSIVFAEGYASGDSISSGELIEEAVEAAREAEVAVLFLAAPLESEGIDRKDLELPADQIALARAVLDANSNTIVVLARGGAVRVGTLGPIPAILDGALLGQGIGRAIADVIFGITSPSGRLSETVPLRLEDTPAFGAFPGEHGHALYGEGLLVGYRWYDTRKMDVEYPFGHGLSYTTFAYSELQLAVTDEGITATVVVTNTGDQAGREVPQFYVSVSDSEVTRPAQELKAFDNVFLEVGESKAVQVLLRRGDLAYWDVRGDRWTLESGEYIVSVGASSRDIRAQSTVLVEGDFVFVELTMHSTIGELLANPVTKSAIANALTTAFGPTDNPAVGGNVVQMISPSPLHSVIGLLGEALDVDKFQVLLATANSQEVEG</sequence>
<dbReference type="STRING" id="381665.SAMN05216554_4083"/>
<dbReference type="FunFam" id="2.60.40.10:FF:000495">
    <property type="entry name" value="Periplasmic beta-glucosidase"/>
    <property type="match status" value="1"/>
</dbReference>
<dbReference type="Gene3D" id="3.20.20.300">
    <property type="entry name" value="Glycoside hydrolase, family 3, N-terminal domain"/>
    <property type="match status" value="2"/>
</dbReference>
<dbReference type="Pfam" id="PF00933">
    <property type="entry name" value="Glyco_hydro_3"/>
    <property type="match status" value="1"/>
</dbReference>
<dbReference type="InterPro" id="IPR001764">
    <property type="entry name" value="Glyco_hydro_3_N"/>
</dbReference>
<dbReference type="OrthoDB" id="3187421at2"/>
<evidence type="ECO:0000256" key="5">
    <source>
        <dbReference type="ARBA" id="ARBA00074219"/>
    </source>
</evidence>
<dbReference type="InterPro" id="IPR002772">
    <property type="entry name" value="Glyco_hydro_3_C"/>
</dbReference>
<dbReference type="PANTHER" id="PTHR42715">
    <property type="entry name" value="BETA-GLUCOSIDASE"/>
    <property type="match status" value="1"/>
</dbReference>
<comment type="function">
    <text evidence="4">Catalyzes the hydrolysis of a non-reducing terminal alpha-L-arabinopyranosidic linkage in ginsenoside Rb2 (alpha-L-arabinopyranosyl-(1-&gt;6)-alpha-D-glucopyranosyl) to release alpha-D-glucopyranosyl (Rd). It is not able to hydrolyze alpha-L-arabinofuranosyl-(1-&gt;6)-alpha-D-glucopyranosyl (Rc).</text>
</comment>
<dbReference type="PANTHER" id="PTHR42715:SF10">
    <property type="entry name" value="BETA-GLUCOSIDASE"/>
    <property type="match status" value="1"/>
</dbReference>
<comment type="similarity">
    <text evidence="1 6">Belongs to the glycosyl hydrolase 3 family.</text>
</comment>
<keyword evidence="9" id="KW-1185">Reference proteome</keyword>
<dbReference type="InterPro" id="IPR017853">
    <property type="entry name" value="GH"/>
</dbReference>
<keyword evidence="2 6" id="KW-0378">Hydrolase</keyword>
<dbReference type="InterPro" id="IPR050288">
    <property type="entry name" value="Cellulose_deg_GH3"/>
</dbReference>
<evidence type="ECO:0000256" key="1">
    <source>
        <dbReference type="ARBA" id="ARBA00005336"/>
    </source>
</evidence>
<accession>A0A1H3TDK8</accession>
<evidence type="ECO:0000313" key="9">
    <source>
        <dbReference type="Proteomes" id="UP000198891"/>
    </source>
</evidence>
<dbReference type="PRINTS" id="PR00133">
    <property type="entry name" value="GLHYDRLASE3"/>
</dbReference>
<dbReference type="InterPro" id="IPR036962">
    <property type="entry name" value="Glyco_hydro_3_N_sf"/>
</dbReference>
<dbReference type="SMART" id="SM01217">
    <property type="entry name" value="Fn3_like"/>
    <property type="match status" value="1"/>
</dbReference>
<dbReference type="InterPro" id="IPR019800">
    <property type="entry name" value="Glyco_hydro_3_AS"/>
</dbReference>
<dbReference type="InterPro" id="IPR036881">
    <property type="entry name" value="Glyco_hydro_3_C_sf"/>
</dbReference>
<dbReference type="SUPFAM" id="SSF52279">
    <property type="entry name" value="Beta-D-glucan exohydrolase, C-terminal domain"/>
    <property type="match status" value="1"/>
</dbReference>
<dbReference type="Proteomes" id="UP000198891">
    <property type="component" value="Unassembled WGS sequence"/>
</dbReference>
<evidence type="ECO:0000256" key="2">
    <source>
        <dbReference type="ARBA" id="ARBA00022801"/>
    </source>
</evidence>
<keyword evidence="6" id="KW-0326">Glycosidase</keyword>
<dbReference type="GO" id="GO:0005975">
    <property type="term" value="P:carbohydrate metabolic process"/>
    <property type="evidence" value="ECO:0007669"/>
    <property type="project" value="InterPro"/>
</dbReference>
<proteinExistence type="inferred from homology"/>
<protein>
    <recommendedName>
        <fullName evidence="5">Exo-alpha-(1-&gt;6)-L-arabinopyranosidase</fullName>
    </recommendedName>
</protein>
<reference evidence="8 9" key="1">
    <citation type="submission" date="2016-10" db="EMBL/GenBank/DDBJ databases">
        <authorList>
            <person name="de Groot N.N."/>
        </authorList>
    </citation>
    <scope>NUCLEOTIDE SEQUENCE [LARGE SCALE GENOMIC DNA]</scope>
    <source>
        <strain evidence="8 9">CGMCC 4.3491</strain>
    </source>
</reference>
<gene>
    <name evidence="8" type="ORF">SAMN05216554_4083</name>
</gene>
<organism evidence="8 9">
    <name type="scientific">Herbiconiux ginsengi</name>
    <dbReference type="NCBI Taxonomy" id="381665"/>
    <lineage>
        <taxon>Bacteria</taxon>
        <taxon>Bacillati</taxon>
        <taxon>Actinomycetota</taxon>
        <taxon>Actinomycetes</taxon>
        <taxon>Micrococcales</taxon>
        <taxon>Microbacteriaceae</taxon>
        <taxon>Herbiconiux</taxon>
    </lineage>
</organism>
<evidence type="ECO:0000256" key="6">
    <source>
        <dbReference type="RuleBase" id="RU361161"/>
    </source>
</evidence>
<dbReference type="RefSeq" id="WP_092557307.1">
    <property type="nucleotide sequence ID" value="NZ_FNPZ01000005.1"/>
</dbReference>
<evidence type="ECO:0000256" key="4">
    <source>
        <dbReference type="ARBA" id="ARBA00058905"/>
    </source>
</evidence>
<dbReference type="Gene3D" id="2.60.40.10">
    <property type="entry name" value="Immunoglobulins"/>
    <property type="match status" value="1"/>
</dbReference>
<dbReference type="SUPFAM" id="SSF51445">
    <property type="entry name" value="(Trans)glycosidases"/>
    <property type="match status" value="1"/>
</dbReference>
<dbReference type="InterPro" id="IPR013783">
    <property type="entry name" value="Ig-like_fold"/>
</dbReference>